<dbReference type="RefSeq" id="WP_066229348.1">
    <property type="nucleotide sequence ID" value="NZ_JBHLVN010000030.1"/>
</dbReference>
<dbReference type="Gene3D" id="3.40.50.150">
    <property type="entry name" value="Vaccinia Virus protein VP39"/>
    <property type="match status" value="1"/>
</dbReference>
<dbReference type="InterPro" id="IPR029063">
    <property type="entry name" value="SAM-dependent_MTases_sf"/>
</dbReference>
<dbReference type="GO" id="GO:0008168">
    <property type="term" value="F:methyltransferase activity"/>
    <property type="evidence" value="ECO:0007669"/>
    <property type="project" value="UniProtKB-KW"/>
</dbReference>
<evidence type="ECO:0000259" key="5">
    <source>
        <dbReference type="Pfam" id="PF08241"/>
    </source>
</evidence>
<sequence length="232" mass="25642">MSAYLDWLADMGIDGAHPGGFELTKQILRKLQIDHSTTVLDVGCGTGQTAAYIAERYGADVTAIDIHPTMIAKARQRFAAMVAPVRLHRASVEALPFPTATFDVVISESVLAFVSLPNALAEIHRVLKKGGLFIGIEACHERLTAAEQKRVAAFYGFQRLMTPAEWKEALEQNGFRCRQFSYTAAVEAPSYGTPVILVFPPTPEMENMWKIHQEMTAQFGDHLGYCVFCCET</sequence>
<dbReference type="GO" id="GO:0032259">
    <property type="term" value="P:methylation"/>
    <property type="evidence" value="ECO:0007669"/>
    <property type="project" value="UniProtKB-KW"/>
</dbReference>
<gene>
    <name evidence="6" type="ORF">ACFFHQ_07040</name>
</gene>
<organism evidence="6 7">
    <name type="scientific">Geobacillus jurassicus</name>
    <dbReference type="NCBI Taxonomy" id="235932"/>
    <lineage>
        <taxon>Bacteria</taxon>
        <taxon>Bacillati</taxon>
        <taxon>Bacillota</taxon>
        <taxon>Bacilli</taxon>
        <taxon>Bacillales</taxon>
        <taxon>Anoxybacillaceae</taxon>
        <taxon>Geobacillus</taxon>
    </lineage>
</organism>
<dbReference type="InterPro" id="IPR013216">
    <property type="entry name" value="Methyltransf_11"/>
</dbReference>
<comment type="pathway">
    <text evidence="4">Phospholipid metabolism.</text>
</comment>
<dbReference type="Pfam" id="PF08241">
    <property type="entry name" value="Methyltransf_11"/>
    <property type="match status" value="1"/>
</dbReference>
<evidence type="ECO:0000313" key="6">
    <source>
        <dbReference type="EMBL" id="MFC0297200.1"/>
    </source>
</evidence>
<evidence type="ECO:0000256" key="4">
    <source>
        <dbReference type="ARBA" id="ARBA00025707"/>
    </source>
</evidence>
<dbReference type="EC" id="2.1.-.-" evidence="6"/>
<evidence type="ECO:0000313" key="7">
    <source>
        <dbReference type="Proteomes" id="UP001589785"/>
    </source>
</evidence>
<dbReference type="CDD" id="cd02440">
    <property type="entry name" value="AdoMet_MTases"/>
    <property type="match status" value="1"/>
</dbReference>
<dbReference type="Proteomes" id="UP001589785">
    <property type="component" value="Unassembled WGS sequence"/>
</dbReference>
<dbReference type="SUPFAM" id="SSF53335">
    <property type="entry name" value="S-adenosyl-L-methionine-dependent methyltransferases"/>
    <property type="match status" value="1"/>
</dbReference>
<reference evidence="6 7" key="1">
    <citation type="submission" date="2024-09" db="EMBL/GenBank/DDBJ databases">
        <authorList>
            <person name="Sun Q."/>
            <person name="Mori K."/>
        </authorList>
    </citation>
    <scope>NUCLEOTIDE SEQUENCE [LARGE SCALE GENOMIC DNA]</scope>
    <source>
        <strain evidence="6 7">CCM 7224</strain>
    </source>
</reference>
<feature type="domain" description="Methyltransferase type 11" evidence="5">
    <location>
        <begin position="40"/>
        <end position="134"/>
    </location>
</feature>
<evidence type="ECO:0000256" key="3">
    <source>
        <dbReference type="ARBA" id="ARBA00022679"/>
    </source>
</evidence>
<protein>
    <submittedName>
        <fullName evidence="6">Class I SAM-dependent methyltransferase</fullName>
        <ecNumber evidence="6">2.1.-.-</ecNumber>
    </submittedName>
</protein>
<name>A0ABV6GRT4_9BACL</name>
<evidence type="ECO:0000256" key="2">
    <source>
        <dbReference type="ARBA" id="ARBA00022603"/>
    </source>
</evidence>
<evidence type="ECO:0000256" key="1">
    <source>
        <dbReference type="ARBA" id="ARBA00005189"/>
    </source>
</evidence>
<dbReference type="EMBL" id="JBHLVN010000030">
    <property type="protein sequence ID" value="MFC0297200.1"/>
    <property type="molecule type" value="Genomic_DNA"/>
</dbReference>
<dbReference type="PANTHER" id="PTHR44307:SF2">
    <property type="entry name" value="PHOSPHOETHANOLAMINE METHYLTRANSFERASE ISOFORM X1"/>
    <property type="match status" value="1"/>
</dbReference>
<comment type="caution">
    <text evidence="6">The sequence shown here is derived from an EMBL/GenBank/DDBJ whole genome shotgun (WGS) entry which is preliminary data.</text>
</comment>
<keyword evidence="3 6" id="KW-0808">Transferase</keyword>
<accession>A0ABV6GRT4</accession>
<keyword evidence="7" id="KW-1185">Reference proteome</keyword>
<keyword evidence="2 6" id="KW-0489">Methyltransferase</keyword>
<proteinExistence type="predicted"/>
<comment type="pathway">
    <text evidence="1">Lipid metabolism.</text>
</comment>
<dbReference type="PANTHER" id="PTHR44307">
    <property type="entry name" value="PHOSPHOETHANOLAMINE METHYLTRANSFERASE"/>
    <property type="match status" value="1"/>
</dbReference>